<accession>A0A2U2BLW3</accession>
<evidence type="ECO:0000256" key="8">
    <source>
        <dbReference type="ARBA" id="ARBA00023170"/>
    </source>
</evidence>
<dbReference type="InterPro" id="IPR012910">
    <property type="entry name" value="Plug_dom"/>
</dbReference>
<gene>
    <name evidence="16" type="ORF">DF183_10000</name>
</gene>
<evidence type="ECO:0000256" key="9">
    <source>
        <dbReference type="ARBA" id="ARBA00023237"/>
    </source>
</evidence>
<dbReference type="EMBL" id="QEXO01000002">
    <property type="protein sequence ID" value="PWE15000.1"/>
    <property type="molecule type" value="Genomic_DNA"/>
</dbReference>
<feature type="signal peptide" evidence="13">
    <location>
        <begin position="1"/>
        <end position="22"/>
    </location>
</feature>
<dbReference type="SUPFAM" id="SSF56935">
    <property type="entry name" value="Porins"/>
    <property type="match status" value="1"/>
</dbReference>
<dbReference type="InterPro" id="IPR037066">
    <property type="entry name" value="Plug_dom_sf"/>
</dbReference>
<dbReference type="InterPro" id="IPR000531">
    <property type="entry name" value="Beta-barrel_TonB"/>
</dbReference>
<evidence type="ECO:0000313" key="17">
    <source>
        <dbReference type="Proteomes" id="UP000245216"/>
    </source>
</evidence>
<dbReference type="PROSITE" id="PS52016">
    <property type="entry name" value="TONB_DEPENDENT_REC_3"/>
    <property type="match status" value="1"/>
</dbReference>
<dbReference type="AlphaFoldDB" id="A0A2U2BLW3"/>
<evidence type="ECO:0000256" key="2">
    <source>
        <dbReference type="ARBA" id="ARBA00009810"/>
    </source>
</evidence>
<feature type="chain" id="PRO_5015587844" evidence="13">
    <location>
        <begin position="23"/>
        <end position="686"/>
    </location>
</feature>
<dbReference type="PANTHER" id="PTHR30069:SF40">
    <property type="entry name" value="TONB-DEPENDENT RECEPTOR NMB0964-RELATED"/>
    <property type="match status" value="1"/>
</dbReference>
<dbReference type="InterPro" id="IPR039426">
    <property type="entry name" value="TonB-dep_rcpt-like"/>
</dbReference>
<evidence type="ECO:0000256" key="12">
    <source>
        <dbReference type="SAM" id="MobiDB-lite"/>
    </source>
</evidence>
<evidence type="ECO:0000256" key="11">
    <source>
        <dbReference type="RuleBase" id="RU003357"/>
    </source>
</evidence>
<feature type="domain" description="TonB-dependent receptor plug" evidence="15">
    <location>
        <begin position="47"/>
        <end position="151"/>
    </location>
</feature>
<reference evidence="16 17" key="2">
    <citation type="submission" date="2018-05" db="EMBL/GenBank/DDBJ databases">
        <authorList>
            <person name="Lanie J.A."/>
            <person name="Ng W.-L."/>
            <person name="Kazmierczak K.M."/>
            <person name="Andrzejewski T.M."/>
            <person name="Davidsen T.M."/>
            <person name="Wayne K.J."/>
            <person name="Tettelin H."/>
            <person name="Glass J.I."/>
            <person name="Rusch D."/>
            <person name="Podicherti R."/>
            <person name="Tsui H.-C.T."/>
            <person name="Winkler M.E."/>
        </authorList>
    </citation>
    <scope>NUCLEOTIDE SEQUENCE [LARGE SCALE GENOMIC DNA]</scope>
    <source>
        <strain evidence="16 17">YBY</strain>
    </source>
</reference>
<reference evidence="16 17" key="1">
    <citation type="submission" date="2018-05" db="EMBL/GenBank/DDBJ databases">
        <title>Genome Sequence of an Efficient Indole-Degrading Bacterium, Alcaligenes sp.YBY.</title>
        <authorList>
            <person name="Yang B."/>
        </authorList>
    </citation>
    <scope>NUCLEOTIDE SEQUENCE [LARGE SCALE GENOMIC DNA]</scope>
    <source>
        <strain evidence="16 17">YBY</strain>
    </source>
</reference>
<evidence type="ECO:0000313" key="16">
    <source>
        <dbReference type="EMBL" id="PWE15000.1"/>
    </source>
</evidence>
<evidence type="ECO:0000256" key="5">
    <source>
        <dbReference type="ARBA" id="ARBA00022692"/>
    </source>
</evidence>
<sequence length="686" mass="76071">MRFQPRPLPLALALLLCASAQANEIEEPVPELAPIRISASPLALRQTELATASTVLQGPKLDLRRSSTLGELLDGEVGIHVDSFGSGASRPVIRGQTAPRVKVLSDGAEVMDASAISPDHTITVDTWQADRIEVLRGPSALLYGGGAIGGVVNVLDRKIPTAIPEKGFEGSVRAQGSTADRGRIGAVEMTAGEGNIALHVEGASHRSRDYRVPNWTDSRVKDSDSSTDTGSIGLSFIGDRGYIGAAYSYREGSYGLPGHSHEYEDCHPHGATLHCGGHSHDHGHDHDHGHSHDHGHEHEHSATAHLRTQRFDIRGELRDPLPGFQRARLRAGATNYQHVEKDGDIAGTRFTNRGYDTRLELEHNPWGPFEGVIGLQTSQSDFASRDGTENFIPPTRTRSQGLFLLESVNWDDWRLELGARQEWQTVTPDSQTLERRKGTATSFSLGTVWDFAPEYAASLSVSRSQRLPTAQELFAKGVHFATLSYERGDPNLDRETSHTVDLGLQKHLGDLRFNLRTFYTRSSNYIYGRSLDRHEDFQLIQYSQDKAQFWGLEAEASYPVTSWASVSVYGDLVRGKLQDPGRNLPRMPAARLGIRTDLNWQNWSGFVGYTHTFAQDRLAEHEERSPSYGLLSMGLSYRLHMDQNTYTLYLRGNNLLNKLAYRHTSFIARQAPLMGRNILAGIQVEF</sequence>
<comment type="caution">
    <text evidence="16">The sequence shown here is derived from an EMBL/GenBank/DDBJ whole genome shotgun (WGS) entry which is preliminary data.</text>
</comment>
<dbReference type="GO" id="GO:0044718">
    <property type="term" value="P:siderophore transmembrane transport"/>
    <property type="evidence" value="ECO:0007669"/>
    <property type="project" value="TreeGrafter"/>
</dbReference>
<evidence type="ECO:0000256" key="6">
    <source>
        <dbReference type="ARBA" id="ARBA00023077"/>
    </source>
</evidence>
<keyword evidence="7 10" id="KW-0472">Membrane</keyword>
<feature type="domain" description="TonB-dependent receptor-like beta-barrel" evidence="14">
    <location>
        <begin position="215"/>
        <end position="655"/>
    </location>
</feature>
<evidence type="ECO:0000256" key="4">
    <source>
        <dbReference type="ARBA" id="ARBA00022452"/>
    </source>
</evidence>
<dbReference type="Proteomes" id="UP000245216">
    <property type="component" value="Unassembled WGS sequence"/>
</dbReference>
<evidence type="ECO:0000256" key="7">
    <source>
        <dbReference type="ARBA" id="ARBA00023136"/>
    </source>
</evidence>
<evidence type="ECO:0000259" key="15">
    <source>
        <dbReference type="Pfam" id="PF07715"/>
    </source>
</evidence>
<feature type="compositionally biased region" description="Basic and acidic residues" evidence="12">
    <location>
        <begin position="278"/>
        <end position="302"/>
    </location>
</feature>
<evidence type="ECO:0000256" key="13">
    <source>
        <dbReference type="SAM" id="SignalP"/>
    </source>
</evidence>
<name>A0A2U2BLW3_ALCFA</name>
<evidence type="ECO:0000256" key="1">
    <source>
        <dbReference type="ARBA" id="ARBA00004571"/>
    </source>
</evidence>
<dbReference type="Gene3D" id="2.170.130.10">
    <property type="entry name" value="TonB-dependent receptor, plug domain"/>
    <property type="match status" value="1"/>
</dbReference>
<comment type="similarity">
    <text evidence="2 10 11">Belongs to the TonB-dependent receptor family.</text>
</comment>
<evidence type="ECO:0000256" key="3">
    <source>
        <dbReference type="ARBA" id="ARBA00022448"/>
    </source>
</evidence>
<keyword evidence="9 10" id="KW-0998">Cell outer membrane</keyword>
<dbReference type="GO" id="GO:0009279">
    <property type="term" value="C:cell outer membrane"/>
    <property type="evidence" value="ECO:0007669"/>
    <property type="project" value="UniProtKB-SubCell"/>
</dbReference>
<keyword evidence="3 10" id="KW-0813">Transport</keyword>
<dbReference type="CDD" id="cd01347">
    <property type="entry name" value="ligand_gated_channel"/>
    <property type="match status" value="1"/>
</dbReference>
<protein>
    <submittedName>
        <fullName evidence="16">TonB-dependent receptor</fullName>
    </submittedName>
</protein>
<dbReference type="Pfam" id="PF00593">
    <property type="entry name" value="TonB_dep_Rec_b-barrel"/>
    <property type="match status" value="1"/>
</dbReference>
<dbReference type="Pfam" id="PF07715">
    <property type="entry name" value="Plug"/>
    <property type="match status" value="1"/>
</dbReference>
<dbReference type="Gene3D" id="2.40.170.20">
    <property type="entry name" value="TonB-dependent receptor, beta-barrel domain"/>
    <property type="match status" value="1"/>
</dbReference>
<comment type="subcellular location">
    <subcellularLocation>
        <location evidence="1 10">Cell outer membrane</location>
        <topology evidence="1 10">Multi-pass membrane protein</topology>
    </subcellularLocation>
</comment>
<dbReference type="STRING" id="511.UZ73_08785"/>
<evidence type="ECO:0000256" key="10">
    <source>
        <dbReference type="PROSITE-ProRule" id="PRU01360"/>
    </source>
</evidence>
<dbReference type="PANTHER" id="PTHR30069">
    <property type="entry name" value="TONB-DEPENDENT OUTER MEMBRANE RECEPTOR"/>
    <property type="match status" value="1"/>
</dbReference>
<feature type="region of interest" description="Disordered" evidence="12">
    <location>
        <begin position="278"/>
        <end position="303"/>
    </location>
</feature>
<keyword evidence="13" id="KW-0732">Signal</keyword>
<dbReference type="InterPro" id="IPR036942">
    <property type="entry name" value="Beta-barrel_TonB_sf"/>
</dbReference>
<proteinExistence type="inferred from homology"/>
<organism evidence="16 17">
    <name type="scientific">Alcaligenes faecalis</name>
    <dbReference type="NCBI Taxonomy" id="511"/>
    <lineage>
        <taxon>Bacteria</taxon>
        <taxon>Pseudomonadati</taxon>
        <taxon>Pseudomonadota</taxon>
        <taxon>Betaproteobacteria</taxon>
        <taxon>Burkholderiales</taxon>
        <taxon>Alcaligenaceae</taxon>
        <taxon>Alcaligenes</taxon>
    </lineage>
</organism>
<dbReference type="RefSeq" id="WP_109088995.1">
    <property type="nucleotide sequence ID" value="NZ_QEXO01000002.1"/>
</dbReference>
<evidence type="ECO:0000259" key="14">
    <source>
        <dbReference type="Pfam" id="PF00593"/>
    </source>
</evidence>
<dbReference type="GO" id="GO:0015344">
    <property type="term" value="F:siderophore uptake transmembrane transporter activity"/>
    <property type="evidence" value="ECO:0007669"/>
    <property type="project" value="TreeGrafter"/>
</dbReference>
<keyword evidence="6 11" id="KW-0798">TonB box</keyword>
<keyword evidence="5 10" id="KW-0812">Transmembrane</keyword>
<keyword evidence="4 10" id="KW-1134">Transmembrane beta strand</keyword>
<keyword evidence="8 16" id="KW-0675">Receptor</keyword>